<organism evidence="3 4">
    <name type="scientific">Persicobacter diffluens</name>
    <dbReference type="NCBI Taxonomy" id="981"/>
    <lineage>
        <taxon>Bacteria</taxon>
        <taxon>Pseudomonadati</taxon>
        <taxon>Bacteroidota</taxon>
        <taxon>Cytophagia</taxon>
        <taxon>Cytophagales</taxon>
        <taxon>Persicobacteraceae</taxon>
        <taxon>Persicobacter</taxon>
    </lineage>
</organism>
<dbReference type="SUPFAM" id="SSF47413">
    <property type="entry name" value="lambda repressor-like DNA-binding domains"/>
    <property type="match status" value="1"/>
</dbReference>
<evidence type="ECO:0000259" key="2">
    <source>
        <dbReference type="PROSITE" id="PS50943"/>
    </source>
</evidence>
<dbReference type="CDD" id="cd06529">
    <property type="entry name" value="S24_LexA-like"/>
    <property type="match status" value="1"/>
</dbReference>
<dbReference type="SUPFAM" id="SSF51306">
    <property type="entry name" value="LexA/Signal peptidase"/>
    <property type="match status" value="1"/>
</dbReference>
<feature type="domain" description="HTH cro/C1-type" evidence="2">
    <location>
        <begin position="15"/>
        <end position="69"/>
    </location>
</feature>
<dbReference type="InterPro" id="IPR001387">
    <property type="entry name" value="Cro/C1-type_HTH"/>
</dbReference>
<reference evidence="3 4" key="1">
    <citation type="submission" date="2021-12" db="EMBL/GenBank/DDBJ databases">
        <title>Genome sequencing of bacteria with rrn-lacking chromosome and rrn-plasmid.</title>
        <authorList>
            <person name="Anda M."/>
            <person name="Iwasaki W."/>
        </authorList>
    </citation>
    <scope>NUCLEOTIDE SEQUENCE [LARGE SCALE GENOMIC DNA]</scope>
    <source>
        <strain evidence="3 4">NBRC 15940</strain>
    </source>
</reference>
<evidence type="ECO:0000313" key="4">
    <source>
        <dbReference type="Proteomes" id="UP001310022"/>
    </source>
</evidence>
<dbReference type="SMART" id="SM00530">
    <property type="entry name" value="HTH_XRE"/>
    <property type="match status" value="1"/>
</dbReference>
<comment type="caution">
    <text evidence="3">The sequence shown here is derived from an EMBL/GenBank/DDBJ whole genome shotgun (WGS) entry which is preliminary data.</text>
</comment>
<proteinExistence type="predicted"/>
<dbReference type="GO" id="GO:0003677">
    <property type="term" value="F:DNA binding"/>
    <property type="evidence" value="ECO:0007669"/>
    <property type="project" value="UniProtKB-KW"/>
</dbReference>
<dbReference type="PANTHER" id="PTHR46558">
    <property type="entry name" value="TRACRIPTIONAL REGULATORY PROTEIN-RELATED-RELATED"/>
    <property type="match status" value="1"/>
</dbReference>
<evidence type="ECO:0000256" key="1">
    <source>
        <dbReference type="ARBA" id="ARBA00023125"/>
    </source>
</evidence>
<dbReference type="CDD" id="cd00093">
    <property type="entry name" value="HTH_XRE"/>
    <property type="match status" value="1"/>
</dbReference>
<protein>
    <recommendedName>
        <fullName evidence="2">HTH cro/C1-type domain-containing protein</fullName>
    </recommendedName>
</protein>
<evidence type="ECO:0000313" key="3">
    <source>
        <dbReference type="EMBL" id="GJM63550.1"/>
    </source>
</evidence>
<dbReference type="InterPro" id="IPR036286">
    <property type="entry name" value="LexA/Signal_pep-like_sf"/>
</dbReference>
<dbReference type="Proteomes" id="UP001310022">
    <property type="component" value="Unassembled WGS sequence"/>
</dbReference>
<keyword evidence="4" id="KW-1185">Reference proteome</keyword>
<dbReference type="InterPro" id="IPR039418">
    <property type="entry name" value="LexA-like"/>
</dbReference>
<dbReference type="Pfam" id="PF12844">
    <property type="entry name" value="HTH_19"/>
    <property type="match status" value="1"/>
</dbReference>
<keyword evidence="1" id="KW-0238">DNA-binding</keyword>
<sequence>MIAIPSEQVFLGENLRFLRKIKGWSQEKISRYLGVKRSTYKEYELNRSKPDFQLLIKMSELLSVKIDDLLRVELEVMFNELKAREGKGNIKHRLERVLAVSVDDQGSELIDWVSTKAKAGYLSEYDKPEFIRDLKKINLPMVQFGTYRAFTLSGDSMFPDFPDGAVFIGRYVEQLTDLKDHHTYIFVTKNEGVVCKNVLNLGNMERLMMYSLNAVFAPYSVKYEEVHEAWEYYALITFDHQGDQSVLSQVLDELALMRLKMGQEVDPRRLNH</sequence>
<name>A0AAN5AL56_9BACT</name>
<dbReference type="PANTHER" id="PTHR46558:SF11">
    <property type="entry name" value="HTH-TYPE TRANSCRIPTIONAL REGULATOR XRE"/>
    <property type="match status" value="1"/>
</dbReference>
<dbReference type="RefSeq" id="WP_338238703.1">
    <property type="nucleotide sequence ID" value="NZ_BQKE01000003.1"/>
</dbReference>
<dbReference type="InterPro" id="IPR010982">
    <property type="entry name" value="Lambda_DNA-bd_dom_sf"/>
</dbReference>
<dbReference type="PROSITE" id="PS50943">
    <property type="entry name" value="HTH_CROC1"/>
    <property type="match status" value="1"/>
</dbReference>
<accession>A0AAN5AL56</accession>
<dbReference type="EMBL" id="BQKE01000003">
    <property type="protein sequence ID" value="GJM63550.1"/>
    <property type="molecule type" value="Genomic_DNA"/>
</dbReference>
<dbReference type="Gene3D" id="2.10.109.10">
    <property type="entry name" value="Umud Fragment, subunit A"/>
    <property type="match status" value="1"/>
</dbReference>
<gene>
    <name evidence="3" type="ORF">PEDI_41020</name>
</gene>
<dbReference type="Gene3D" id="1.10.260.40">
    <property type="entry name" value="lambda repressor-like DNA-binding domains"/>
    <property type="match status" value="1"/>
</dbReference>
<dbReference type="AlphaFoldDB" id="A0AAN5AL56"/>